<reference evidence="3" key="1">
    <citation type="journal article" date="2014" name="Int. J. Syst. Evol. Microbiol.">
        <title>Complete genome sequence of Corynebacterium casei LMG S-19264T (=DSM 44701T), isolated from a smear-ripened cheese.</title>
        <authorList>
            <consortium name="US DOE Joint Genome Institute (JGI-PGF)"/>
            <person name="Walter F."/>
            <person name="Albersmeier A."/>
            <person name="Kalinowski J."/>
            <person name="Ruckert C."/>
        </authorList>
    </citation>
    <scope>NUCLEOTIDE SEQUENCE</scope>
    <source>
        <strain evidence="3">VKM B-1513</strain>
    </source>
</reference>
<accession>A0A9W6INH1</accession>
<dbReference type="SUPFAM" id="SSF52540">
    <property type="entry name" value="P-loop containing nucleoside triphosphate hydrolases"/>
    <property type="match status" value="3"/>
</dbReference>
<feature type="compositionally biased region" description="Basic and acidic residues" evidence="1">
    <location>
        <begin position="942"/>
        <end position="984"/>
    </location>
</feature>
<dbReference type="Gene3D" id="2.30.30.940">
    <property type="match status" value="1"/>
</dbReference>
<dbReference type="RefSeq" id="WP_271187854.1">
    <property type="nucleotide sequence ID" value="NZ_BSFE01000011.1"/>
</dbReference>
<dbReference type="Gene3D" id="3.40.50.300">
    <property type="entry name" value="P-loop containing nucleotide triphosphate hydrolases"/>
    <property type="match status" value="2"/>
</dbReference>
<feature type="domain" description="TrwC relaxase" evidence="2">
    <location>
        <begin position="11"/>
        <end position="280"/>
    </location>
</feature>
<comment type="caution">
    <text evidence="3">The sequence shown here is derived from an EMBL/GenBank/DDBJ whole genome shotgun (WGS) entry which is preliminary data.</text>
</comment>
<proteinExistence type="predicted"/>
<gene>
    <name evidence="3" type="primary">trwC</name>
    <name evidence="3" type="ORF">GCM10017621_30140</name>
</gene>
<evidence type="ECO:0000313" key="4">
    <source>
        <dbReference type="Proteomes" id="UP001143486"/>
    </source>
</evidence>
<organism evidence="3 4">
    <name type="scientific">Maricaulis virginensis</name>
    <dbReference type="NCBI Taxonomy" id="144022"/>
    <lineage>
        <taxon>Bacteria</taxon>
        <taxon>Pseudomonadati</taxon>
        <taxon>Pseudomonadota</taxon>
        <taxon>Alphaproteobacteria</taxon>
        <taxon>Maricaulales</taxon>
        <taxon>Maricaulaceae</taxon>
        <taxon>Maricaulis</taxon>
    </lineage>
</organism>
<name>A0A9W6INH1_9PROT</name>
<keyword evidence="4" id="KW-1185">Reference proteome</keyword>
<feature type="region of interest" description="Disordered" evidence="1">
    <location>
        <begin position="936"/>
        <end position="984"/>
    </location>
</feature>
<protein>
    <submittedName>
        <fullName evidence="3">Conjugative relaxase</fullName>
    </submittedName>
</protein>
<dbReference type="AlphaFoldDB" id="A0A9W6INH1"/>
<dbReference type="Pfam" id="PF13604">
    <property type="entry name" value="AAA_30"/>
    <property type="match status" value="1"/>
</dbReference>
<reference evidence="3" key="2">
    <citation type="submission" date="2023-01" db="EMBL/GenBank/DDBJ databases">
        <authorList>
            <person name="Sun Q."/>
            <person name="Evtushenko L."/>
        </authorList>
    </citation>
    <scope>NUCLEOTIDE SEQUENCE</scope>
    <source>
        <strain evidence="3">VKM B-1513</strain>
    </source>
</reference>
<sequence length="984" mass="107474">MLSASKDAGGNTAEYYAADNYYSAGDNPADSQWLGEGARRAHLAGAIDADKFNEARDGRLPDGSAAAAKENRVPGWDFTFSAPKSVSVAALVGRDQRLIEAHRYASQSAMAYVERHAATRIREGKEVRRERTGNLVVGRFTHDTSRAGDPALHDHMYIMNRTWSASTKSWHALDSRSIYGVKETAGRIYSSVLRHQAKELGYAVSGIDANGNFQLTGVSQDLSDRFSKRRATIVEALKDTVQTTTRAVRERVALMTRGTKDFSLKGSAKTDAWRKEAAEHLRGLDATVSRTGAFLSRAQAHIAKAFSSLPSSSPAITDALQTPSRQTIVGSRRESAARQAVHTALRDMTTQSAVFHEADLVSAALQTPQAEYAHPADVIKLIDEHRRKGALVLAENSEPGHLTTRSALDLEKALITRISNADPVWRGSDGMQTDAIAKSRGLTRDQRRLFDAALNGSDRYKAVEGVAGAGKTYTLRAVAAALESHTDTLKLEVLAPLNEQVTDLKASGLDARTVSSFVHAHQHLLKDGAQPVNRSDRILAVDEAGQIANKDMDKLTRIAEAAGYGRVVLLGDPKQHGAIEAGAPLPLVLKMARADVRMTSIARQTVPVHKTAARLASQGFVGRALDVLGPALKQVREDTIEEAVFKSWRALPSAKRQDALVVLSNNARRAKAVELIRDALIHDKSLPHAERLGDKAFDAEQLQTVHLTDARINSGMGMAAGDRVIFTRNLRGIGVEKNDAASIVSVDKSGKTAKLKKDDGSTVTYKFPGHKHQHAHFRVYRPDRIEIREKDRMRWTRTDKERGFHAGTGFQIKSVEADHVVIQTGDNKELRLAKSDPQLRHIDYAYAATSYAAQGKTNATVIGGVGAEDRKSGTHQSLYVLLSRVGARGEDPWERLQIITNDKDGLISRLKGAWSKPDAATLHAVSENFKDTIAGKAIAPKGRSDAQYERRSAEMDRDSGGSRSTPEDKSPTRDPIQREPDRMR</sequence>
<dbReference type="Pfam" id="PF08751">
    <property type="entry name" value="TrwC"/>
    <property type="match status" value="1"/>
</dbReference>
<evidence type="ECO:0000256" key="1">
    <source>
        <dbReference type="SAM" id="MobiDB-lite"/>
    </source>
</evidence>
<dbReference type="InterPro" id="IPR014059">
    <property type="entry name" value="TraI/TrwC_relax"/>
</dbReference>
<dbReference type="EMBL" id="BSFE01000011">
    <property type="protein sequence ID" value="GLK53506.1"/>
    <property type="molecule type" value="Genomic_DNA"/>
</dbReference>
<dbReference type="NCBIfam" id="TIGR02686">
    <property type="entry name" value="relax_trwC"/>
    <property type="match status" value="1"/>
</dbReference>
<dbReference type="InterPro" id="IPR027417">
    <property type="entry name" value="P-loop_NTPase"/>
</dbReference>
<dbReference type="SUPFAM" id="SSF55464">
    <property type="entry name" value="Origin of replication-binding domain, RBD-like"/>
    <property type="match status" value="1"/>
</dbReference>
<dbReference type="InterPro" id="IPR014862">
    <property type="entry name" value="TrwC"/>
</dbReference>
<evidence type="ECO:0000259" key="2">
    <source>
        <dbReference type="Pfam" id="PF08751"/>
    </source>
</evidence>
<dbReference type="Proteomes" id="UP001143486">
    <property type="component" value="Unassembled WGS sequence"/>
</dbReference>
<evidence type="ECO:0000313" key="3">
    <source>
        <dbReference type="EMBL" id="GLK53506.1"/>
    </source>
</evidence>
<dbReference type="NCBIfam" id="NF041492">
    <property type="entry name" value="MobF"/>
    <property type="match status" value="1"/>
</dbReference>